<dbReference type="GO" id="GO:0016020">
    <property type="term" value="C:membrane"/>
    <property type="evidence" value="ECO:0007669"/>
    <property type="project" value="UniProtKB-SubCell"/>
</dbReference>
<evidence type="ECO:0000256" key="2">
    <source>
        <dbReference type="ARBA" id="ARBA00022692"/>
    </source>
</evidence>
<feature type="transmembrane region" description="Helical" evidence="5">
    <location>
        <begin position="255"/>
        <end position="276"/>
    </location>
</feature>
<evidence type="ECO:0000259" key="6">
    <source>
        <dbReference type="PROSITE" id="PS50850"/>
    </source>
</evidence>
<feature type="transmembrane region" description="Helical" evidence="5">
    <location>
        <begin position="378"/>
        <end position="397"/>
    </location>
</feature>
<keyword evidence="2 5" id="KW-0812">Transmembrane</keyword>
<dbReference type="EMBL" id="CP036295">
    <property type="protein sequence ID" value="QCC86913.1"/>
    <property type="molecule type" value="Genomic_DNA"/>
</dbReference>
<dbReference type="Gene3D" id="1.20.1250.20">
    <property type="entry name" value="MFS general substrate transporter like domains"/>
    <property type="match status" value="2"/>
</dbReference>
<dbReference type="PANTHER" id="PTHR11662">
    <property type="entry name" value="SOLUTE CARRIER FAMILY 17"/>
    <property type="match status" value="1"/>
</dbReference>
<dbReference type="GO" id="GO:0022857">
    <property type="term" value="F:transmembrane transporter activity"/>
    <property type="evidence" value="ECO:0007669"/>
    <property type="project" value="InterPro"/>
</dbReference>
<feature type="transmembrane region" description="Helical" evidence="5">
    <location>
        <begin position="288"/>
        <end position="305"/>
    </location>
</feature>
<protein>
    <submittedName>
        <fullName evidence="7">MFS transporter</fullName>
    </submittedName>
</protein>
<reference evidence="7 8" key="1">
    <citation type="submission" date="2019-02" db="EMBL/GenBank/DDBJ databases">
        <title>Complete Genome Sequence of Desulfovibrio desulfuricans IC1, a Sulfonate Utilizing Anaerobe.</title>
        <authorList>
            <person name="Day L.A."/>
            <person name="De Leon K.B."/>
            <person name="Wall J.D."/>
        </authorList>
    </citation>
    <scope>NUCLEOTIDE SEQUENCE [LARGE SCALE GENOMIC DNA]</scope>
    <source>
        <strain evidence="7 8">IC1</strain>
    </source>
</reference>
<evidence type="ECO:0000313" key="8">
    <source>
        <dbReference type="Proteomes" id="UP000297065"/>
    </source>
</evidence>
<dbReference type="PANTHER" id="PTHR11662:SF399">
    <property type="entry name" value="FI19708P1-RELATED"/>
    <property type="match status" value="1"/>
</dbReference>
<proteinExistence type="predicted"/>
<dbReference type="PROSITE" id="PS50850">
    <property type="entry name" value="MFS"/>
    <property type="match status" value="1"/>
</dbReference>
<feature type="domain" description="Major facilitator superfamily (MFS) profile" evidence="6">
    <location>
        <begin position="13"/>
        <end position="401"/>
    </location>
</feature>
<dbReference type="OrthoDB" id="5368493at2"/>
<feature type="transmembrane region" description="Helical" evidence="5">
    <location>
        <begin position="311"/>
        <end position="334"/>
    </location>
</feature>
<dbReference type="InterPro" id="IPR050382">
    <property type="entry name" value="MFS_Na/Anion_cotransporter"/>
</dbReference>
<evidence type="ECO:0000256" key="3">
    <source>
        <dbReference type="ARBA" id="ARBA00022989"/>
    </source>
</evidence>
<evidence type="ECO:0000256" key="4">
    <source>
        <dbReference type="ARBA" id="ARBA00023136"/>
    </source>
</evidence>
<keyword evidence="3 5" id="KW-1133">Transmembrane helix</keyword>
<dbReference type="Pfam" id="PF07690">
    <property type="entry name" value="MFS_1"/>
    <property type="match status" value="1"/>
</dbReference>
<dbReference type="Proteomes" id="UP000297065">
    <property type="component" value="Chromosome"/>
</dbReference>
<comment type="subcellular location">
    <subcellularLocation>
        <location evidence="1">Membrane</location>
        <topology evidence="1">Multi-pass membrane protein</topology>
    </subcellularLocation>
</comment>
<evidence type="ECO:0000313" key="7">
    <source>
        <dbReference type="EMBL" id="QCC86913.1"/>
    </source>
</evidence>
<evidence type="ECO:0000256" key="1">
    <source>
        <dbReference type="ARBA" id="ARBA00004141"/>
    </source>
</evidence>
<accession>A0A4P7UKD9</accession>
<dbReference type="SUPFAM" id="SSF103473">
    <property type="entry name" value="MFS general substrate transporter"/>
    <property type="match status" value="1"/>
</dbReference>
<sequence>MEQYSSTRYRAWIVFLLFSGTLINAFDRASLSISAPTLIKELGMTPTEMGVVLSSFFWPYLICNIFAGSWADKFGAKRVMGWAAFIWSVFSALTGLAHDKIHLIIARIGVGAGESASFPVNAKVVNNSFPSEQRGVVTGIYTAGLRMGFAVCPLMMAFLLTHWGWRFAFITTGIASLVWVAMWFFSYKESKSEAQKKGPAQKVPWGRLLRQRGMYGLLLAKFFQDYLLYFFVTWLPGYLIIEHGFTTMQMGTYDSVMWLCGFASQPLIGMFSDYLIRRGVSITAARKGCIVVMMLMASLVIGVGFTKSFTICISLLIVAVACESAGTTMLWTICTELAPRKFAGRIAGVMNAAGALAGICAPLITGAILHVTGSFSKALITAGGMVLLAACTVMFVIPKLEPMDLGEAYADDGGDAEDDAMLRAGH</sequence>
<dbReference type="RefSeq" id="WP_136400953.1">
    <property type="nucleotide sequence ID" value="NZ_CP036295.1"/>
</dbReference>
<dbReference type="InterPro" id="IPR020846">
    <property type="entry name" value="MFS_dom"/>
</dbReference>
<name>A0A4P7UKD9_DESDE</name>
<feature type="transmembrane region" description="Helical" evidence="5">
    <location>
        <begin position="346"/>
        <end position="372"/>
    </location>
</feature>
<feature type="transmembrane region" description="Helical" evidence="5">
    <location>
        <begin position="79"/>
        <end position="98"/>
    </location>
</feature>
<gene>
    <name evidence="7" type="ORF">DDIC_13705</name>
</gene>
<evidence type="ECO:0000256" key="5">
    <source>
        <dbReference type="SAM" id="Phobius"/>
    </source>
</evidence>
<dbReference type="InterPro" id="IPR036259">
    <property type="entry name" value="MFS_trans_sf"/>
</dbReference>
<feature type="transmembrane region" description="Helical" evidence="5">
    <location>
        <begin position="167"/>
        <end position="187"/>
    </location>
</feature>
<organism evidence="7 8">
    <name type="scientific">Desulfovibrio desulfuricans</name>
    <dbReference type="NCBI Taxonomy" id="876"/>
    <lineage>
        <taxon>Bacteria</taxon>
        <taxon>Pseudomonadati</taxon>
        <taxon>Thermodesulfobacteriota</taxon>
        <taxon>Desulfovibrionia</taxon>
        <taxon>Desulfovibrionales</taxon>
        <taxon>Desulfovibrionaceae</taxon>
        <taxon>Desulfovibrio</taxon>
    </lineage>
</organism>
<feature type="transmembrane region" description="Helical" evidence="5">
    <location>
        <begin position="215"/>
        <end position="235"/>
    </location>
</feature>
<feature type="transmembrane region" description="Helical" evidence="5">
    <location>
        <begin position="50"/>
        <end position="67"/>
    </location>
</feature>
<dbReference type="CDD" id="cd17319">
    <property type="entry name" value="MFS_ExuT_GudP_like"/>
    <property type="match status" value="1"/>
</dbReference>
<keyword evidence="4 5" id="KW-0472">Membrane</keyword>
<dbReference type="AlphaFoldDB" id="A0A4P7UKD9"/>
<dbReference type="InterPro" id="IPR011701">
    <property type="entry name" value="MFS"/>
</dbReference>